<keyword evidence="2" id="KW-1185">Reference proteome</keyword>
<dbReference type="AlphaFoldDB" id="G8TZL3"/>
<evidence type="ECO:0008006" key="3">
    <source>
        <dbReference type="Google" id="ProtNLM"/>
    </source>
</evidence>
<gene>
    <name evidence="1" type="ordered locus">Sulac_1760</name>
</gene>
<reference evidence="2" key="1">
    <citation type="submission" date="2011-12" db="EMBL/GenBank/DDBJ databases">
        <title>The complete genome of chromosome of Sulfobacillus acidophilus DSM 10332.</title>
        <authorList>
            <person name="Lucas S."/>
            <person name="Han J."/>
            <person name="Lapidus A."/>
            <person name="Bruce D."/>
            <person name="Goodwin L."/>
            <person name="Pitluck S."/>
            <person name="Peters L."/>
            <person name="Kyrpides N."/>
            <person name="Mavromatis K."/>
            <person name="Ivanova N."/>
            <person name="Mikhailova N."/>
            <person name="Chertkov O."/>
            <person name="Saunders E."/>
            <person name="Detter J.C."/>
            <person name="Tapia R."/>
            <person name="Han C."/>
            <person name="Land M."/>
            <person name="Hauser L."/>
            <person name="Markowitz V."/>
            <person name="Cheng J.-F."/>
            <person name="Hugenholtz P."/>
            <person name="Woyke T."/>
            <person name="Wu D."/>
            <person name="Pukall R."/>
            <person name="Gehrich-Schroeter G."/>
            <person name="Schneider S."/>
            <person name="Klenk H.-P."/>
            <person name="Eisen J.A."/>
        </authorList>
    </citation>
    <scope>NUCLEOTIDE SEQUENCE [LARGE SCALE GENOMIC DNA]</scope>
    <source>
        <strain evidence="2">ATCC 700253 / DSM 10332 / NAL</strain>
    </source>
</reference>
<dbReference type="KEGG" id="sap:Sulac_1760"/>
<organism evidence="1 2">
    <name type="scientific">Sulfobacillus acidophilus (strain ATCC 700253 / DSM 10332 / NAL)</name>
    <dbReference type="NCBI Taxonomy" id="679936"/>
    <lineage>
        <taxon>Bacteria</taxon>
        <taxon>Bacillati</taxon>
        <taxon>Bacillota</taxon>
        <taxon>Clostridia</taxon>
        <taxon>Eubacteriales</taxon>
        <taxon>Clostridiales Family XVII. Incertae Sedis</taxon>
        <taxon>Sulfobacillus</taxon>
    </lineage>
</organism>
<evidence type="ECO:0000313" key="1">
    <source>
        <dbReference type="EMBL" id="AEW05253.1"/>
    </source>
</evidence>
<evidence type="ECO:0000313" key="2">
    <source>
        <dbReference type="Proteomes" id="UP000005439"/>
    </source>
</evidence>
<dbReference type="EMBL" id="CP003179">
    <property type="protein sequence ID" value="AEW05253.1"/>
    <property type="molecule type" value="Genomic_DNA"/>
</dbReference>
<dbReference type="PATRIC" id="fig|679936.5.peg.1825"/>
<proteinExistence type="predicted"/>
<accession>G8TZL3</accession>
<dbReference type="Proteomes" id="UP000005439">
    <property type="component" value="Chromosome"/>
</dbReference>
<dbReference type="Pfam" id="PF09963">
    <property type="entry name" value="DUF2197"/>
    <property type="match status" value="1"/>
</dbReference>
<reference evidence="1 2" key="2">
    <citation type="journal article" date="2012" name="Stand. Genomic Sci.">
        <title>Complete genome sequence of the moderately thermophilic mineral-sulfide-oxidizing firmicute Sulfobacillus acidophilus type strain (NAL(T)).</title>
        <authorList>
            <person name="Anderson I."/>
            <person name="Chertkov O."/>
            <person name="Chen A."/>
            <person name="Saunders E."/>
            <person name="Lapidus A."/>
            <person name="Nolan M."/>
            <person name="Lucas S."/>
            <person name="Hammon N."/>
            <person name="Deshpande S."/>
            <person name="Cheng J.F."/>
            <person name="Han C."/>
            <person name="Tapia R."/>
            <person name="Goodwin L.A."/>
            <person name="Pitluck S."/>
            <person name="Liolios K."/>
            <person name="Pagani I."/>
            <person name="Ivanova N."/>
            <person name="Mikhailova N."/>
            <person name="Pati A."/>
            <person name="Palaniappan K."/>
            <person name="Land M."/>
            <person name="Pan C."/>
            <person name="Rohde M."/>
            <person name="Pukall R."/>
            <person name="Goker M."/>
            <person name="Detter J.C."/>
            <person name="Woyke T."/>
            <person name="Bristow J."/>
            <person name="Eisen J.A."/>
            <person name="Markowitz V."/>
            <person name="Hugenholtz P."/>
            <person name="Kyrpides N.C."/>
            <person name="Klenk H.P."/>
            <person name="Mavromatis K."/>
        </authorList>
    </citation>
    <scope>NUCLEOTIDE SEQUENCE [LARGE SCALE GENOMIC DNA]</scope>
    <source>
        <strain evidence="2">ATCC 700253 / DSM 10332 / NAL</strain>
    </source>
</reference>
<protein>
    <recommendedName>
        <fullName evidence="3">DUF2197 domain-containing protein</fullName>
    </recommendedName>
</protein>
<dbReference type="HOGENOM" id="CLU_204466_0_0_9"/>
<sequence>MELTCQICGQKVTIAEWTEEYERLKSHPDTPYICPSCQEKIRREANRETQR</sequence>
<name>G8TZL3_SULAD</name>
<dbReference type="InterPro" id="IPR019241">
    <property type="entry name" value="DUF2197"/>
</dbReference>
<dbReference type="STRING" id="679936.Sulac_1760"/>